<accession>A0A336LK34</accession>
<reference evidence="2" key="1">
    <citation type="submission" date="2018-04" db="EMBL/GenBank/DDBJ databases">
        <authorList>
            <person name="Go L.Y."/>
            <person name="Mitchell J.A."/>
        </authorList>
    </citation>
    <scope>NUCLEOTIDE SEQUENCE</scope>
    <source>
        <tissue evidence="2">Whole organism</tissue>
    </source>
</reference>
<name>A0A336LK34_CULSO</name>
<proteinExistence type="predicted"/>
<keyword evidence="1" id="KW-1133">Transmembrane helix</keyword>
<dbReference type="PANTHER" id="PTHR34931:SF4">
    <property type="entry name" value="GEO13385P1-RELATED"/>
    <property type="match status" value="1"/>
</dbReference>
<dbReference type="PANTHER" id="PTHR34931">
    <property type="entry name" value="FI02976P-RELATED"/>
    <property type="match status" value="1"/>
</dbReference>
<keyword evidence="1" id="KW-0472">Membrane</keyword>
<dbReference type="AlphaFoldDB" id="A0A336LK34"/>
<protein>
    <submittedName>
        <fullName evidence="3">CSON009520 protein</fullName>
    </submittedName>
</protein>
<evidence type="ECO:0000256" key="1">
    <source>
        <dbReference type="SAM" id="Phobius"/>
    </source>
</evidence>
<gene>
    <name evidence="3" type="primary">CSON009520</name>
</gene>
<feature type="transmembrane region" description="Helical" evidence="1">
    <location>
        <begin position="181"/>
        <end position="200"/>
    </location>
</feature>
<evidence type="ECO:0000313" key="3">
    <source>
        <dbReference type="EMBL" id="SSX18372.1"/>
    </source>
</evidence>
<organism evidence="3">
    <name type="scientific">Culicoides sonorensis</name>
    <name type="common">Biting midge</name>
    <dbReference type="NCBI Taxonomy" id="179676"/>
    <lineage>
        <taxon>Eukaryota</taxon>
        <taxon>Metazoa</taxon>
        <taxon>Ecdysozoa</taxon>
        <taxon>Arthropoda</taxon>
        <taxon>Hexapoda</taxon>
        <taxon>Insecta</taxon>
        <taxon>Pterygota</taxon>
        <taxon>Neoptera</taxon>
        <taxon>Endopterygota</taxon>
        <taxon>Diptera</taxon>
        <taxon>Nematocera</taxon>
        <taxon>Chironomoidea</taxon>
        <taxon>Ceratopogonidae</taxon>
        <taxon>Ceratopogoninae</taxon>
        <taxon>Culicoides</taxon>
        <taxon>Monoculicoides</taxon>
    </lineage>
</organism>
<dbReference type="VEuPathDB" id="VectorBase:CSON009520"/>
<dbReference type="Pfam" id="PF04527">
    <property type="entry name" value="Retinin_C"/>
    <property type="match status" value="1"/>
</dbReference>
<evidence type="ECO:0000313" key="2">
    <source>
        <dbReference type="EMBL" id="SSW97986.1"/>
    </source>
</evidence>
<keyword evidence="1" id="KW-0812">Transmembrane</keyword>
<dbReference type="PROSITE" id="PS51257">
    <property type="entry name" value="PROKAR_LIPOPROTEIN"/>
    <property type="match status" value="1"/>
</dbReference>
<feature type="transmembrane region" description="Helical" evidence="1">
    <location>
        <begin position="12"/>
        <end position="30"/>
    </location>
</feature>
<dbReference type="EMBL" id="UFQS01000037">
    <property type="protein sequence ID" value="SSW97986.1"/>
    <property type="molecule type" value="Genomic_DNA"/>
</dbReference>
<dbReference type="InterPro" id="IPR007614">
    <property type="entry name" value="Retinin_C"/>
</dbReference>
<dbReference type="EMBL" id="UFQT01000037">
    <property type="protein sequence ID" value="SSX18372.1"/>
    <property type="molecule type" value="Genomic_DNA"/>
</dbReference>
<reference evidence="3" key="2">
    <citation type="submission" date="2018-07" db="EMBL/GenBank/DDBJ databases">
        <authorList>
            <person name="Quirk P.G."/>
            <person name="Krulwich T.A."/>
        </authorList>
    </citation>
    <scope>NUCLEOTIDE SEQUENCE</scope>
</reference>
<sequence>MIKFNLRYTYWVLLLVSIISSCLLFIIVACETNKLEKSDNENSDKFRNIPEYNDEKHNEINNNFNKKTDETLLKEKIYVDKKTLHVNTKENHGNHENDKKVNLIKSENTLEKDNNSVLGRENISNTNEKCMKSEPHSIKKNVDNRNFVNEGQHQMFLESTSKNSGIIENEPREKFYNKIKMFRLVVLSAFLAISAAAPSVSHGPAVALSYSAPTLTKTVVHEPVLKAYEKTVVKPELTVVEEPTVEHVGNVVKSFPTAVSHQSQTIVHSKADVVEPIYQHGLKKTYVETPRIEKTIVHQPEIHTKTIVEASAPQLQAAYVAAPAYAKSAYVAAAPAYAQTAYVAAAPAYAKSAYVAAPTYAKTVVAGAPLAYSSGLAYEQGLPLTYAAHAPSVYSQA</sequence>